<evidence type="ECO:0000313" key="1">
    <source>
        <dbReference type="EMBL" id="DAE28192.1"/>
    </source>
</evidence>
<proteinExistence type="predicted"/>
<accession>A0A8S5R9Z4</accession>
<protein>
    <submittedName>
        <fullName evidence="1">Uncharacterized protein</fullName>
    </submittedName>
</protein>
<reference evidence="1" key="1">
    <citation type="journal article" date="2021" name="Proc. Natl. Acad. Sci. U.S.A.">
        <title>A Catalog of Tens of Thousands of Viruses from Human Metagenomes Reveals Hidden Associations with Chronic Diseases.</title>
        <authorList>
            <person name="Tisza M.J."/>
            <person name="Buck C.B."/>
        </authorList>
    </citation>
    <scope>NUCLEOTIDE SEQUENCE</scope>
    <source>
        <strain evidence="1">CtQcs9</strain>
    </source>
</reference>
<sequence length="108" mass="12016">MKGLLLGLYINYQMGTSRGSSLLHNPNSAPHDIEIWTYSNEAADDIAKKLGLKFTGTGRITRKYSHPNGTEFEFAVIGKNPDTGKARGDLAWQLFETYNPDEALAIKR</sequence>
<name>A0A8S5R9Z4_9VIRU</name>
<dbReference type="EMBL" id="BK059082">
    <property type="protein sequence ID" value="DAE28192.1"/>
    <property type="molecule type" value="Genomic_DNA"/>
</dbReference>
<organism evidence="1">
    <name type="scientific">virus sp. ctQcs9</name>
    <dbReference type="NCBI Taxonomy" id="2825816"/>
    <lineage>
        <taxon>Viruses</taxon>
    </lineage>
</organism>